<reference evidence="1 2" key="1">
    <citation type="journal article" date="2013" name="Genome Announc.">
        <title>Draft Genome Sequence of Sphingobium lactosutens Strain DS20T, Isolated from a Hexachlorocyclohexane Dumpsite.</title>
        <authorList>
            <person name="Kumar R."/>
            <person name="Dwivedi V."/>
            <person name="Negi V."/>
            <person name="Khurana J.P."/>
            <person name="Lal R."/>
        </authorList>
    </citation>
    <scope>NUCLEOTIDE SEQUENCE [LARGE SCALE GENOMIC DNA]</scope>
    <source>
        <strain evidence="1 2">DS20</strain>
    </source>
</reference>
<keyword evidence="2" id="KW-1185">Reference proteome</keyword>
<sequence length="57" mass="6287">MRRLHAEFHQSAGAVLQQAVNGNRGEAEALMLADFTPRSEKPVRALTKWKREVAAAA</sequence>
<dbReference type="Gene3D" id="1.20.120.30">
    <property type="entry name" value="Aspartate receptor, ligand-binding domain"/>
    <property type="match status" value="1"/>
</dbReference>
<proteinExistence type="predicted"/>
<evidence type="ECO:0000313" key="2">
    <source>
        <dbReference type="Proteomes" id="UP000015531"/>
    </source>
</evidence>
<comment type="caution">
    <text evidence="1">The sequence shown here is derived from an EMBL/GenBank/DDBJ whole genome shotgun (WGS) entry which is preliminary data.</text>
</comment>
<dbReference type="PATRIC" id="fig|1331060.3.peg.133"/>
<dbReference type="eggNOG" id="COG0840">
    <property type="taxonomic scope" value="Bacteria"/>
</dbReference>
<dbReference type="Proteomes" id="UP000015531">
    <property type="component" value="Unassembled WGS sequence"/>
</dbReference>
<dbReference type="AlphaFoldDB" id="T0I3X4"/>
<accession>T0I3X4</accession>
<organism evidence="1 2">
    <name type="scientific">Sphingobium lactosutens DS20</name>
    <dbReference type="NCBI Taxonomy" id="1331060"/>
    <lineage>
        <taxon>Bacteria</taxon>
        <taxon>Pseudomonadati</taxon>
        <taxon>Pseudomonadota</taxon>
        <taxon>Alphaproteobacteria</taxon>
        <taxon>Sphingomonadales</taxon>
        <taxon>Sphingomonadaceae</taxon>
        <taxon>Sphingobium</taxon>
    </lineage>
</organism>
<protein>
    <submittedName>
        <fullName evidence="1">Uncharacterized protein</fullName>
    </submittedName>
</protein>
<gene>
    <name evidence="1" type="ORF">RLDS_00780</name>
</gene>
<evidence type="ECO:0000313" key="1">
    <source>
        <dbReference type="EMBL" id="EQB19138.1"/>
    </source>
</evidence>
<name>T0I3X4_9SPHN</name>
<dbReference type="EMBL" id="ATDP01000034">
    <property type="protein sequence ID" value="EQB19138.1"/>
    <property type="molecule type" value="Genomic_DNA"/>
</dbReference>